<feature type="transmembrane region" description="Helical" evidence="2">
    <location>
        <begin position="17"/>
        <end position="40"/>
    </location>
</feature>
<evidence type="ECO:0000313" key="3">
    <source>
        <dbReference type="EMBL" id="TFE90081.1"/>
    </source>
</evidence>
<accession>A0A4Y8Q916</accession>
<dbReference type="RefSeq" id="WP_134750492.1">
    <property type="nucleotide sequence ID" value="NZ_MYFO02000001.1"/>
</dbReference>
<feature type="compositionally biased region" description="Low complexity" evidence="1">
    <location>
        <begin position="135"/>
        <end position="150"/>
    </location>
</feature>
<keyword evidence="2" id="KW-1133">Transmembrane helix</keyword>
<evidence type="ECO:0000313" key="4">
    <source>
        <dbReference type="Proteomes" id="UP000298246"/>
    </source>
</evidence>
<evidence type="ECO:0000256" key="2">
    <source>
        <dbReference type="SAM" id="Phobius"/>
    </source>
</evidence>
<name>A0A4Y8Q916_9BACL</name>
<dbReference type="AlphaFoldDB" id="A0A4Y8Q916"/>
<keyword evidence="2" id="KW-0472">Membrane</keyword>
<evidence type="ECO:0000256" key="1">
    <source>
        <dbReference type="SAM" id="MobiDB-lite"/>
    </source>
</evidence>
<feature type="region of interest" description="Disordered" evidence="1">
    <location>
        <begin position="135"/>
        <end position="156"/>
    </location>
</feature>
<comment type="caution">
    <text evidence="3">The sequence shown here is derived from an EMBL/GenBank/DDBJ whole genome shotgun (WGS) entry which is preliminary data.</text>
</comment>
<dbReference type="OrthoDB" id="2582662at2"/>
<keyword evidence="2" id="KW-0812">Transmembrane</keyword>
<dbReference type="Gene3D" id="3.30.70.60">
    <property type="match status" value="1"/>
</dbReference>
<proteinExistence type="predicted"/>
<reference evidence="3 4" key="1">
    <citation type="submission" date="2017-03" db="EMBL/GenBank/DDBJ databases">
        <title>Isolation of Levoglucosan Utilizing Bacteria.</title>
        <authorList>
            <person name="Arya A.S."/>
        </authorList>
    </citation>
    <scope>NUCLEOTIDE SEQUENCE [LARGE SCALE GENOMIC DNA]</scope>
    <source>
        <strain evidence="3 4">MEC069</strain>
    </source>
</reference>
<protein>
    <submittedName>
        <fullName evidence="3">Uncharacterized protein</fullName>
    </submittedName>
</protein>
<sequence length="286" mass="31247">MNKESWKRFVDRLKSRYAILIAAMAVGLLVNTLVLVWLVVPAWTKERSLNHDLANLQQQKISIQSRPNPLKVTDEQILDLVKQVPTKPEVARLLLSLKSMEKDAKVTLNSVKFGDNKTSNDSLSGLLSGGALPSDSSSVSTDVPAASAAPNPSGQANPIVEDKLTVVFTGEYHGMIHFLEKLNQSERYIRLTSWQLDTNVKSTAADSNNGGANLAEKLNNSFNDISYIQATLNLSVYSVPSYDGKLQELPPVELGPTGKRTDPTSVENTFNKLLKEMGKAGQGDKP</sequence>
<keyword evidence="4" id="KW-1185">Reference proteome</keyword>
<gene>
    <name evidence="3" type="ORF">B5M42_05275</name>
</gene>
<dbReference type="Proteomes" id="UP000298246">
    <property type="component" value="Unassembled WGS sequence"/>
</dbReference>
<dbReference type="EMBL" id="MYFO01000005">
    <property type="protein sequence ID" value="TFE90081.1"/>
    <property type="molecule type" value="Genomic_DNA"/>
</dbReference>
<organism evidence="3 4">
    <name type="scientific">Paenibacillus athensensis</name>
    <dbReference type="NCBI Taxonomy" id="1967502"/>
    <lineage>
        <taxon>Bacteria</taxon>
        <taxon>Bacillati</taxon>
        <taxon>Bacillota</taxon>
        <taxon>Bacilli</taxon>
        <taxon>Bacillales</taxon>
        <taxon>Paenibacillaceae</taxon>
        <taxon>Paenibacillus</taxon>
    </lineage>
</organism>
<dbReference type="InterPro" id="IPR014717">
    <property type="entry name" value="Transl_elong_EF1B/ribsomal_bS6"/>
</dbReference>